<comment type="caution">
    <text evidence="1">The sequence shown here is derived from an EMBL/GenBank/DDBJ whole genome shotgun (WGS) entry which is preliminary data.</text>
</comment>
<dbReference type="RefSeq" id="WP_101522508.1">
    <property type="nucleotide sequence ID" value="NZ_PKLZ01000014.1"/>
</dbReference>
<keyword evidence="2" id="KW-1185">Reference proteome</keyword>
<dbReference type="InterPro" id="IPR038713">
    <property type="entry name" value="Terminase_Gp1_N_sf"/>
</dbReference>
<proteinExistence type="predicted"/>
<dbReference type="Gene3D" id="1.10.10.1400">
    <property type="entry name" value="Terminase, small subunit, N-terminal DNA-binding domain, HTH motif"/>
    <property type="match status" value="1"/>
</dbReference>
<protein>
    <submittedName>
        <fullName evidence="1">Uncharacterized protein</fullName>
    </submittedName>
</protein>
<sequence length="108" mass="12147">MLTALQERFVAVFTADPTVTATDAYVAAKGPKKLPERAVAQNAACQLLRHPKVAEAVKRERARFFIDQRQVRDEVFHDLRAIIHAPHTKAKDKLRAAELLCKLFGLLD</sequence>
<evidence type="ECO:0000313" key="1">
    <source>
        <dbReference type="EMBL" id="PLW81307.1"/>
    </source>
</evidence>
<dbReference type="Proteomes" id="UP000234845">
    <property type="component" value="Unassembled WGS sequence"/>
</dbReference>
<name>A0A2N5XYT1_9GAMM</name>
<evidence type="ECO:0000313" key="2">
    <source>
        <dbReference type="Proteomes" id="UP000234845"/>
    </source>
</evidence>
<dbReference type="GO" id="GO:0051276">
    <property type="term" value="P:chromosome organization"/>
    <property type="evidence" value="ECO:0007669"/>
    <property type="project" value="InterPro"/>
</dbReference>
<dbReference type="EMBL" id="PKLZ01000014">
    <property type="protein sequence ID" value="PLW81307.1"/>
    <property type="molecule type" value="Genomic_DNA"/>
</dbReference>
<dbReference type="AlphaFoldDB" id="A0A2N5XYT1"/>
<accession>A0A2N5XYT1</accession>
<reference evidence="2" key="1">
    <citation type="submission" date="2017-11" db="EMBL/GenBank/DDBJ databases">
        <title>The draft genome sequence of Chromatocurvus sp. F02.</title>
        <authorList>
            <person name="Du Z.-J."/>
            <person name="Chang Y.-Q."/>
        </authorList>
    </citation>
    <scope>NUCLEOTIDE SEQUENCE [LARGE SCALE GENOMIC DNA]</scope>
    <source>
        <strain evidence="2">F02</strain>
    </source>
</reference>
<organism evidence="1 2">
    <name type="scientific">Kineobactrum sediminis</name>
    <dbReference type="NCBI Taxonomy" id="1905677"/>
    <lineage>
        <taxon>Bacteria</taxon>
        <taxon>Pseudomonadati</taxon>
        <taxon>Pseudomonadota</taxon>
        <taxon>Gammaproteobacteria</taxon>
        <taxon>Cellvibrionales</taxon>
        <taxon>Halieaceae</taxon>
        <taxon>Kineobactrum</taxon>
    </lineage>
</organism>
<gene>
    <name evidence="1" type="ORF">CWI75_15850</name>
</gene>